<sequence>MIAAAALSPGAAARPRGAAAVQARARRGVPAYVVFTDHTDLAWLRLLRPGFRHCFAVVQVDGAWVIVDPLSHWTTLRVVPELAGWQPEPWFRHLGLTVVAAEAVEPAPRLAPWRPYTCVEAVKRLLGLRLPGVFTPWQLYRALTVEGVVPNKEKNLDKGSEMGA</sequence>
<name>A0A286GB74_9PROT</name>
<keyword evidence="2" id="KW-1185">Reference proteome</keyword>
<protein>
    <submittedName>
        <fullName evidence="1">Uncharacterized protein</fullName>
    </submittedName>
</protein>
<gene>
    <name evidence="1" type="ORF">SAMN05421508_102469</name>
</gene>
<dbReference type="AlphaFoldDB" id="A0A286GB74"/>
<evidence type="ECO:0000313" key="1">
    <source>
        <dbReference type="EMBL" id="SOD92506.1"/>
    </source>
</evidence>
<dbReference type="EMBL" id="OCNJ01000002">
    <property type="protein sequence ID" value="SOD92506.1"/>
    <property type="molecule type" value="Genomic_DNA"/>
</dbReference>
<dbReference type="RefSeq" id="WP_176525060.1">
    <property type="nucleotide sequence ID" value="NZ_OCNJ01000002.1"/>
</dbReference>
<reference evidence="1 2" key="1">
    <citation type="submission" date="2017-09" db="EMBL/GenBank/DDBJ databases">
        <authorList>
            <person name="Ehlers B."/>
            <person name="Leendertz F.H."/>
        </authorList>
    </citation>
    <scope>NUCLEOTIDE SEQUENCE [LARGE SCALE GENOMIC DNA]</scope>
    <source>
        <strain evidence="1 2">USBA 140</strain>
    </source>
</reference>
<organism evidence="1 2">
    <name type="scientific">Caenispirillum bisanense</name>
    <dbReference type="NCBI Taxonomy" id="414052"/>
    <lineage>
        <taxon>Bacteria</taxon>
        <taxon>Pseudomonadati</taxon>
        <taxon>Pseudomonadota</taxon>
        <taxon>Alphaproteobacteria</taxon>
        <taxon>Rhodospirillales</taxon>
        <taxon>Novispirillaceae</taxon>
        <taxon>Caenispirillum</taxon>
    </lineage>
</organism>
<evidence type="ECO:0000313" key="2">
    <source>
        <dbReference type="Proteomes" id="UP000219621"/>
    </source>
</evidence>
<accession>A0A286GB74</accession>
<dbReference type="Proteomes" id="UP000219621">
    <property type="component" value="Unassembled WGS sequence"/>
</dbReference>
<proteinExistence type="predicted"/>